<evidence type="ECO:0000313" key="4">
    <source>
        <dbReference type="Proteomes" id="UP000541610"/>
    </source>
</evidence>
<feature type="compositionally biased region" description="Basic residues" evidence="1">
    <location>
        <begin position="394"/>
        <end position="404"/>
    </location>
</feature>
<feature type="signal peptide" evidence="2">
    <location>
        <begin position="1"/>
        <end position="25"/>
    </location>
</feature>
<comment type="caution">
    <text evidence="3">The sequence shown here is derived from an EMBL/GenBank/DDBJ whole genome shotgun (WGS) entry which is preliminary data.</text>
</comment>
<dbReference type="AlphaFoldDB" id="A0A7J6N2R5"/>
<feature type="compositionally biased region" description="Basic and acidic residues" evidence="1">
    <location>
        <begin position="237"/>
        <end position="266"/>
    </location>
</feature>
<reference evidence="3 4" key="1">
    <citation type="submission" date="2020-04" db="EMBL/GenBank/DDBJ databases">
        <title>Perkinsus olseni comparative genomics.</title>
        <authorList>
            <person name="Bogema D.R."/>
        </authorList>
    </citation>
    <scope>NUCLEOTIDE SEQUENCE [LARGE SCALE GENOMIC DNA]</scope>
    <source>
        <strain evidence="3">00978-12</strain>
    </source>
</reference>
<sequence>MRGSILPLHTLLISLLVTVFTFAGAQRSGEASDEGHSRTVWHPVNHHETHDEEWQRKIDEKNAETLSGFPALKANPLLTEPQGKEDDESSHHNNSDDEVEVEPTRLPHDGQWGIDTTEKPASIFDRMSSSTGGAFNFPTPRTPHALQYERSGVPVSEHKGPYHPALHSVHYTTNHSDEERRDMEALRAEKAKQEEERNAHRARRVEEGGNQPGRVDGNDAAGSAGKVRALTGASSSRPDEARVDGGGGDRGRENGEAQEADRDTREVQAGVDEEPQRGELSEPERQAVEAPSTTKSTGTQNSASTTDEHSEVTPATTATPTRNTVDVEGQNGGKGGNTPGEKKGAIMAGGGEGKAHERWHPRKHHRHHHHHSLGGRPRKVSGKSAQGGGDTVPKRYHPRLHHKDTSKTSSYADSTPRLPTVRHLIEVGRRPFRQCALSAALLSSKSVGGQGKDIRHDLASEDWKTKALGSHQSRTGGWLSALGDRYTAAVNHQVEGNVMLAKLLIFLSVNSNGGPNDIITGASDPEESDLEVHDPAFLCNHICWQRHPRGTVEMAIKGAASVATRCELSPMAEILLRPSKPRLSESLSRVCDEECIAMTAEENSPISACVAIPCSERCRVEGTRCTATLEHDWYAHGFCSSKCSPNEDKICEATGASNAAATLVPQQPPSYDSKCLWTRTCGGCLKQEQPTNLAGSGHPLTALEMQCINFDGACRPLRDDGTCTADRGHHLTTSADFFPCAAPYFEEAYPYGPYYTTVGGKPYKEVKNIRVNWNNYTIAVEVVMHNHRGATPECLKARFLVVDDARERKYRLEDREWLSSICAEHWDDRTVPWEADARTPKGDFDGHIKDMYLFQADQNPGQPASIRIIGEVPLMRAAKDATNVVHLTPDFNDYQVLLCLGPRAGYMSPLGDAALNVLGPWRLQLTDDLLETDVGTQREKEKGTNVEVPSTGMHTHGVLVP</sequence>
<feature type="region of interest" description="Disordered" evidence="1">
    <location>
        <begin position="69"/>
        <end position="115"/>
    </location>
</feature>
<feature type="compositionally biased region" description="Basic and acidic residues" evidence="1">
    <location>
        <begin position="274"/>
        <end position="287"/>
    </location>
</feature>
<protein>
    <submittedName>
        <fullName evidence="3">Uncharacterized protein</fullName>
    </submittedName>
</protein>
<feature type="compositionally biased region" description="Polar residues" evidence="1">
    <location>
        <begin position="291"/>
        <end position="305"/>
    </location>
</feature>
<evidence type="ECO:0000256" key="2">
    <source>
        <dbReference type="SAM" id="SignalP"/>
    </source>
</evidence>
<dbReference type="Proteomes" id="UP000541610">
    <property type="component" value="Unassembled WGS sequence"/>
</dbReference>
<feature type="compositionally biased region" description="Basic and acidic residues" evidence="1">
    <location>
        <begin position="187"/>
        <end position="207"/>
    </location>
</feature>
<proteinExistence type="predicted"/>
<evidence type="ECO:0000313" key="3">
    <source>
        <dbReference type="EMBL" id="KAF4678145.1"/>
    </source>
</evidence>
<name>A0A7J6N2R5_PEROL</name>
<dbReference type="OrthoDB" id="427402at2759"/>
<gene>
    <name evidence="3" type="ORF">FOZ60_016915</name>
</gene>
<feature type="region of interest" description="Disordered" evidence="1">
    <location>
        <begin position="187"/>
        <end position="415"/>
    </location>
</feature>
<feature type="compositionally biased region" description="Basic residues" evidence="1">
    <location>
        <begin position="359"/>
        <end position="381"/>
    </location>
</feature>
<accession>A0A7J6N2R5</accession>
<organism evidence="3 4">
    <name type="scientific">Perkinsus olseni</name>
    <name type="common">Perkinsus atlanticus</name>
    <dbReference type="NCBI Taxonomy" id="32597"/>
    <lineage>
        <taxon>Eukaryota</taxon>
        <taxon>Sar</taxon>
        <taxon>Alveolata</taxon>
        <taxon>Perkinsozoa</taxon>
        <taxon>Perkinsea</taxon>
        <taxon>Perkinsida</taxon>
        <taxon>Perkinsidae</taxon>
        <taxon>Perkinsus</taxon>
    </lineage>
</organism>
<feature type="chain" id="PRO_5029694595" evidence="2">
    <location>
        <begin position="26"/>
        <end position="961"/>
    </location>
</feature>
<feature type="region of interest" description="Disordered" evidence="1">
    <location>
        <begin position="934"/>
        <end position="961"/>
    </location>
</feature>
<keyword evidence="2" id="KW-0732">Signal</keyword>
<dbReference type="EMBL" id="JABANP010000929">
    <property type="protein sequence ID" value="KAF4678145.1"/>
    <property type="molecule type" value="Genomic_DNA"/>
</dbReference>
<evidence type="ECO:0000256" key="1">
    <source>
        <dbReference type="SAM" id="MobiDB-lite"/>
    </source>
</evidence>
<feature type="region of interest" description="Disordered" evidence="1">
    <location>
        <begin position="29"/>
        <end position="53"/>
    </location>
</feature>